<dbReference type="GO" id="GO:0070007">
    <property type="term" value="F:glutamic-type endopeptidase activity"/>
    <property type="evidence" value="ECO:0007669"/>
    <property type="project" value="InterPro"/>
</dbReference>
<dbReference type="Gene3D" id="2.60.120.700">
    <property type="entry name" value="Peptidase G1"/>
    <property type="match status" value="1"/>
</dbReference>
<dbReference type="Proteomes" id="UP000750711">
    <property type="component" value="Unassembled WGS sequence"/>
</dbReference>
<protein>
    <submittedName>
        <fullName evidence="2">Uncharacterized protein</fullName>
    </submittedName>
</protein>
<dbReference type="InterPro" id="IPR000250">
    <property type="entry name" value="Peptidase_G1"/>
</dbReference>
<name>A0A9P8RNW6_9PEZI</name>
<feature type="compositionally biased region" description="Basic and acidic residues" evidence="1">
    <location>
        <begin position="16"/>
        <end position="32"/>
    </location>
</feature>
<dbReference type="AlphaFoldDB" id="A0A9P8RNW6"/>
<reference evidence="2" key="1">
    <citation type="submission" date="2021-03" db="EMBL/GenBank/DDBJ databases">
        <title>Comparative genomics and phylogenomic investigation of the class Geoglossomycetes provide insights into ecological specialization and systematics.</title>
        <authorList>
            <person name="Melie T."/>
            <person name="Pirro S."/>
            <person name="Miller A.N."/>
            <person name="Quandt A."/>
        </authorList>
    </citation>
    <scope>NUCLEOTIDE SEQUENCE</scope>
    <source>
        <strain evidence="2">CAQ_001_2017</strain>
    </source>
</reference>
<keyword evidence="3" id="KW-1185">Reference proteome</keyword>
<dbReference type="SUPFAM" id="SSF49899">
    <property type="entry name" value="Concanavalin A-like lectins/glucanases"/>
    <property type="match status" value="1"/>
</dbReference>
<dbReference type="InterPro" id="IPR038656">
    <property type="entry name" value="Peptidase_G1_sf"/>
</dbReference>
<comment type="caution">
    <text evidence="2">The sequence shown here is derived from an EMBL/GenBank/DDBJ whole genome shotgun (WGS) entry which is preliminary data.</text>
</comment>
<evidence type="ECO:0000256" key="1">
    <source>
        <dbReference type="SAM" id="MobiDB-lite"/>
    </source>
</evidence>
<evidence type="ECO:0000313" key="3">
    <source>
        <dbReference type="Proteomes" id="UP000750711"/>
    </source>
</evidence>
<organism evidence="2 3">
    <name type="scientific">Trichoglossum hirsutum</name>
    <dbReference type="NCBI Taxonomy" id="265104"/>
    <lineage>
        <taxon>Eukaryota</taxon>
        <taxon>Fungi</taxon>
        <taxon>Dikarya</taxon>
        <taxon>Ascomycota</taxon>
        <taxon>Pezizomycotina</taxon>
        <taxon>Geoglossomycetes</taxon>
        <taxon>Geoglossales</taxon>
        <taxon>Geoglossaceae</taxon>
        <taxon>Trichoglossum</taxon>
    </lineage>
</organism>
<dbReference type="EMBL" id="JAGHQM010000831">
    <property type="protein sequence ID" value="KAH0558485.1"/>
    <property type="molecule type" value="Genomic_DNA"/>
</dbReference>
<dbReference type="Pfam" id="PF01828">
    <property type="entry name" value="Peptidase_A4"/>
    <property type="match status" value="1"/>
</dbReference>
<dbReference type="InterPro" id="IPR013320">
    <property type="entry name" value="ConA-like_dom_sf"/>
</dbReference>
<dbReference type="GO" id="GO:0006508">
    <property type="term" value="P:proteolysis"/>
    <property type="evidence" value="ECO:0007669"/>
    <property type="project" value="InterPro"/>
</dbReference>
<gene>
    <name evidence="2" type="ORF">GP486_004855</name>
</gene>
<feature type="region of interest" description="Disordered" evidence="1">
    <location>
        <begin position="1"/>
        <end position="43"/>
    </location>
</feature>
<accession>A0A9P8RNW6</accession>
<evidence type="ECO:0000313" key="2">
    <source>
        <dbReference type="EMBL" id="KAH0558485.1"/>
    </source>
</evidence>
<feature type="compositionally biased region" description="Basic residues" evidence="1">
    <location>
        <begin position="1"/>
        <end position="15"/>
    </location>
</feature>
<sequence length="344" mass="36921">MAKTHSKSASHHHQVARGDSDGQEEGKKECHTKPLPPKGFIPLKASEEERLSYGFPRRPDPATHPKQYQVWERILAVPMEIQPQVPGKPVELHIPEKEGATAAIKPLLQPLPRGPGTPFWGTAASVYQSFQGCYNVHASWVVPAIGVPVNPQGNGPWGLSCVVQLDSALVGGTTSWIQYDDDAHTQISSGAYAWTTFLSRQIEFSKYNFFNLAVKQGDIVTCAVCTESSKAGFCNMANQSTKQSAVLPVSQPTLLDVLTGTSAAWGVIIGAEDEKVPFSNRPPIFNVISMYDCGSASPAASLGLMPGEVISNLLAPAGSPGPNPIWKTLVLTPSVLWVIDEATA</sequence>
<proteinExistence type="predicted"/>